<protein>
    <recommendedName>
        <fullName evidence="3">Transposase</fullName>
    </recommendedName>
</protein>
<dbReference type="InterPro" id="IPR046193">
    <property type="entry name" value="DUF6221"/>
</dbReference>
<dbReference type="RefSeq" id="WP_344680258.1">
    <property type="nucleotide sequence ID" value="NZ_BAAAUX010000014.1"/>
</dbReference>
<sequence>MDRFADFLRRQIDIDLELLRWVREDAESGTSRGCFITIIRGFRECELKARLLRVHQWCGQGSGPCDQVGDAFPPEDERGCTTRALLGLPYSDRPGYAHRWRP</sequence>
<organism evidence="1 2">
    <name type="scientific">Saccharopolyspora taberi</name>
    <dbReference type="NCBI Taxonomy" id="60895"/>
    <lineage>
        <taxon>Bacteria</taxon>
        <taxon>Bacillati</taxon>
        <taxon>Actinomycetota</taxon>
        <taxon>Actinomycetes</taxon>
        <taxon>Pseudonocardiales</taxon>
        <taxon>Pseudonocardiaceae</taxon>
        <taxon>Saccharopolyspora</taxon>
    </lineage>
</organism>
<evidence type="ECO:0000313" key="1">
    <source>
        <dbReference type="EMBL" id="GAA2793034.1"/>
    </source>
</evidence>
<reference evidence="1 2" key="1">
    <citation type="journal article" date="2019" name="Int. J. Syst. Evol. Microbiol.">
        <title>The Global Catalogue of Microorganisms (GCM) 10K type strain sequencing project: providing services to taxonomists for standard genome sequencing and annotation.</title>
        <authorList>
            <consortium name="The Broad Institute Genomics Platform"/>
            <consortium name="The Broad Institute Genome Sequencing Center for Infectious Disease"/>
            <person name="Wu L."/>
            <person name="Ma J."/>
        </authorList>
    </citation>
    <scope>NUCLEOTIDE SEQUENCE [LARGE SCALE GENOMIC DNA]</scope>
    <source>
        <strain evidence="1 2">JCM 9383</strain>
    </source>
</reference>
<keyword evidence="2" id="KW-1185">Reference proteome</keyword>
<dbReference type="Proteomes" id="UP001500979">
    <property type="component" value="Unassembled WGS sequence"/>
</dbReference>
<comment type="caution">
    <text evidence="1">The sequence shown here is derived from an EMBL/GenBank/DDBJ whole genome shotgun (WGS) entry which is preliminary data.</text>
</comment>
<name>A0ABN3VCY2_9PSEU</name>
<proteinExistence type="predicted"/>
<evidence type="ECO:0008006" key="3">
    <source>
        <dbReference type="Google" id="ProtNLM"/>
    </source>
</evidence>
<dbReference type="Pfam" id="PF19730">
    <property type="entry name" value="DUF6221"/>
    <property type="match status" value="1"/>
</dbReference>
<evidence type="ECO:0000313" key="2">
    <source>
        <dbReference type="Proteomes" id="UP001500979"/>
    </source>
</evidence>
<accession>A0ABN3VCY2</accession>
<dbReference type="EMBL" id="BAAAUX010000014">
    <property type="protein sequence ID" value="GAA2793034.1"/>
    <property type="molecule type" value="Genomic_DNA"/>
</dbReference>
<gene>
    <name evidence="1" type="ORF">GCM10010470_29840</name>
</gene>